<reference evidence="12 13" key="1">
    <citation type="submission" date="2017-06" db="EMBL/GenBank/DDBJ databases">
        <title>A platform for efficient transgenesis in Macrostomum lignano, a flatworm model organism for stem cell research.</title>
        <authorList>
            <person name="Berezikov E."/>
        </authorList>
    </citation>
    <scope>NUCLEOTIDE SEQUENCE [LARGE SCALE GENOMIC DNA]</scope>
    <source>
        <strain evidence="12">DV1</strain>
        <tissue evidence="12">Whole organism</tissue>
    </source>
</reference>
<feature type="compositionally biased region" description="Basic residues" evidence="10">
    <location>
        <begin position="1"/>
        <end position="16"/>
    </location>
</feature>
<name>A0A267F3R9_9PLAT</name>
<keyword evidence="7" id="KW-0862">Zinc</keyword>
<dbReference type="Gene3D" id="3.30.160.60">
    <property type="entry name" value="Classic Zinc Finger"/>
    <property type="match status" value="1"/>
</dbReference>
<dbReference type="OrthoDB" id="24683at2759"/>
<dbReference type="GO" id="GO:0003676">
    <property type="term" value="F:nucleic acid binding"/>
    <property type="evidence" value="ECO:0007669"/>
    <property type="project" value="InterPro"/>
</dbReference>
<evidence type="ECO:0000313" key="12">
    <source>
        <dbReference type="EMBL" id="PAA67729.1"/>
    </source>
</evidence>
<dbReference type="Proteomes" id="UP000215902">
    <property type="component" value="Unassembled WGS sequence"/>
</dbReference>
<keyword evidence="3" id="KW-0963">Cytoplasm</keyword>
<dbReference type="InterPro" id="IPR022755">
    <property type="entry name" value="Znf_C2H2_jaz"/>
</dbReference>
<evidence type="ECO:0000256" key="7">
    <source>
        <dbReference type="ARBA" id="ARBA00022833"/>
    </source>
</evidence>
<dbReference type="STRING" id="282301.A0A267F3R9"/>
<comment type="caution">
    <text evidence="12">The sequence shown here is derived from an EMBL/GenBank/DDBJ whole genome shotgun (WGS) entry which is preliminary data.</text>
</comment>
<dbReference type="InterPro" id="IPR051879">
    <property type="entry name" value="C2H2-ZF_Maturation_Protein"/>
</dbReference>
<dbReference type="InterPro" id="IPR003604">
    <property type="entry name" value="Matrin/U1-like-C_Znf_C2H2"/>
</dbReference>
<keyword evidence="6" id="KW-0863">Zinc-finger</keyword>
<keyword evidence="5" id="KW-0479">Metal-binding</keyword>
<evidence type="ECO:0000256" key="1">
    <source>
        <dbReference type="ARBA" id="ARBA00004123"/>
    </source>
</evidence>
<dbReference type="Pfam" id="PF12171">
    <property type="entry name" value="zf-C2H2_jaz"/>
    <property type="match status" value="1"/>
</dbReference>
<dbReference type="AlphaFoldDB" id="A0A267F3R9"/>
<dbReference type="GO" id="GO:0005737">
    <property type="term" value="C:cytoplasm"/>
    <property type="evidence" value="ECO:0007669"/>
    <property type="project" value="UniProtKB-SubCell"/>
</dbReference>
<dbReference type="InterPro" id="IPR036236">
    <property type="entry name" value="Znf_C2H2_sf"/>
</dbReference>
<feature type="region of interest" description="Disordered" evidence="10">
    <location>
        <begin position="120"/>
        <end position="158"/>
    </location>
</feature>
<dbReference type="GO" id="GO:0008270">
    <property type="term" value="F:zinc ion binding"/>
    <property type="evidence" value="ECO:0007669"/>
    <property type="project" value="UniProtKB-KW"/>
</dbReference>
<dbReference type="PANTHER" id="PTHR46095">
    <property type="entry name" value="ZINC FINGER PROTEIN 593"/>
    <property type="match status" value="1"/>
</dbReference>
<feature type="compositionally biased region" description="Low complexity" evidence="10">
    <location>
        <begin position="19"/>
        <end position="28"/>
    </location>
</feature>
<gene>
    <name evidence="12" type="ORF">BOX15_Mlig033777g1</name>
</gene>
<evidence type="ECO:0000256" key="10">
    <source>
        <dbReference type="SAM" id="MobiDB-lite"/>
    </source>
</evidence>
<feature type="domain" description="Matrin-type" evidence="11">
    <location>
        <begin position="53"/>
        <end position="83"/>
    </location>
</feature>
<dbReference type="SUPFAM" id="SSF57667">
    <property type="entry name" value="beta-beta-alpha zinc fingers"/>
    <property type="match status" value="1"/>
</dbReference>
<dbReference type="GO" id="GO:0042254">
    <property type="term" value="P:ribosome biogenesis"/>
    <property type="evidence" value="ECO:0007669"/>
    <property type="project" value="UniProtKB-KW"/>
</dbReference>
<comment type="subcellular location">
    <subcellularLocation>
        <location evidence="2">Cytoplasm</location>
    </subcellularLocation>
    <subcellularLocation>
        <location evidence="1">Nucleus</location>
    </subcellularLocation>
</comment>
<accession>A0A267F3R9</accession>
<evidence type="ECO:0000313" key="13">
    <source>
        <dbReference type="Proteomes" id="UP000215902"/>
    </source>
</evidence>
<keyword evidence="4" id="KW-0690">Ribosome biogenesis</keyword>
<dbReference type="PANTHER" id="PTHR46095:SF1">
    <property type="entry name" value="ZINC FINGER PROTEIN 593"/>
    <property type="match status" value="1"/>
</dbReference>
<evidence type="ECO:0000256" key="2">
    <source>
        <dbReference type="ARBA" id="ARBA00004496"/>
    </source>
</evidence>
<dbReference type="PROSITE" id="PS00028">
    <property type="entry name" value="ZINC_FINGER_C2H2_1"/>
    <property type="match status" value="1"/>
</dbReference>
<keyword evidence="8" id="KW-0539">Nucleus</keyword>
<feature type="non-terminal residue" evidence="12">
    <location>
        <position position="1"/>
    </location>
</feature>
<evidence type="ECO:0000259" key="11">
    <source>
        <dbReference type="PROSITE" id="PS50171"/>
    </source>
</evidence>
<comment type="similarity">
    <text evidence="9">Belongs to the ZNF593/BUD20 C2H2-type zinc-finger protein family.</text>
</comment>
<keyword evidence="13" id="KW-1185">Reference proteome</keyword>
<evidence type="ECO:0000256" key="8">
    <source>
        <dbReference type="ARBA" id="ARBA00023242"/>
    </source>
</evidence>
<protein>
    <recommendedName>
        <fullName evidence="11">Matrin-type domain-containing protein</fullName>
    </recommendedName>
</protein>
<evidence type="ECO:0000256" key="6">
    <source>
        <dbReference type="ARBA" id="ARBA00022771"/>
    </source>
</evidence>
<evidence type="ECO:0000256" key="3">
    <source>
        <dbReference type="ARBA" id="ARBA00022490"/>
    </source>
</evidence>
<feature type="region of interest" description="Disordered" evidence="10">
    <location>
        <begin position="1"/>
        <end position="28"/>
    </location>
</feature>
<evidence type="ECO:0000256" key="9">
    <source>
        <dbReference type="ARBA" id="ARBA00038064"/>
    </source>
</evidence>
<dbReference type="PROSITE" id="PS50171">
    <property type="entry name" value="ZF_MATRIN"/>
    <property type="match status" value="1"/>
</dbReference>
<dbReference type="InterPro" id="IPR000690">
    <property type="entry name" value="Matrin/U1-C_Znf_C2H2"/>
</dbReference>
<dbReference type="FunFam" id="3.30.160.60:FF:000299">
    <property type="entry name" value="Zinc finger protein 593"/>
    <property type="match status" value="1"/>
</dbReference>
<dbReference type="InterPro" id="IPR013087">
    <property type="entry name" value="Znf_C2H2_type"/>
</dbReference>
<evidence type="ECO:0000256" key="5">
    <source>
        <dbReference type="ARBA" id="ARBA00022723"/>
    </source>
</evidence>
<dbReference type="SMART" id="SM00451">
    <property type="entry name" value="ZnF_U1"/>
    <property type="match status" value="1"/>
</dbReference>
<proteinExistence type="inferred from homology"/>
<dbReference type="EMBL" id="NIVC01001458">
    <property type="protein sequence ID" value="PAA67729.1"/>
    <property type="molecule type" value="Genomic_DNA"/>
</dbReference>
<sequence>LNNKAMPRKSQLKTKNRPAADLDQVAADLASPTRTRDLLYRQPDEDLPGAGQYYCLVCARHMTDRQALLEHRRGKPHKRRLKELGDKPYAQAEADAAGGLGVYSRPAVGDKRRRIVEPLKPELSLPAAGSSAPIEPAATPAKAARLVEQPMRTGNKDL</sequence>
<dbReference type="GO" id="GO:0005634">
    <property type="term" value="C:nucleus"/>
    <property type="evidence" value="ECO:0007669"/>
    <property type="project" value="UniProtKB-SubCell"/>
</dbReference>
<organism evidence="12 13">
    <name type="scientific">Macrostomum lignano</name>
    <dbReference type="NCBI Taxonomy" id="282301"/>
    <lineage>
        <taxon>Eukaryota</taxon>
        <taxon>Metazoa</taxon>
        <taxon>Spiralia</taxon>
        <taxon>Lophotrochozoa</taxon>
        <taxon>Platyhelminthes</taxon>
        <taxon>Rhabditophora</taxon>
        <taxon>Macrostomorpha</taxon>
        <taxon>Macrostomida</taxon>
        <taxon>Macrostomidae</taxon>
        <taxon>Macrostomum</taxon>
    </lineage>
</organism>
<dbReference type="GO" id="GO:0043021">
    <property type="term" value="F:ribonucleoprotein complex binding"/>
    <property type="evidence" value="ECO:0007669"/>
    <property type="project" value="UniProtKB-ARBA"/>
</dbReference>
<evidence type="ECO:0000256" key="4">
    <source>
        <dbReference type="ARBA" id="ARBA00022517"/>
    </source>
</evidence>